<keyword evidence="1" id="KW-0472">Membrane</keyword>
<comment type="caution">
    <text evidence="2">The sequence shown here is derived from an EMBL/GenBank/DDBJ whole genome shotgun (WGS) entry which is preliminary data.</text>
</comment>
<dbReference type="AlphaFoldDB" id="A0A2M8LIL0"/>
<keyword evidence="1" id="KW-1133">Transmembrane helix</keyword>
<proteinExistence type="predicted"/>
<dbReference type="Proteomes" id="UP000231436">
    <property type="component" value="Unassembled WGS sequence"/>
</dbReference>
<protein>
    <submittedName>
        <fullName evidence="2">Uncharacterized protein</fullName>
    </submittedName>
</protein>
<accession>A0A2M8LIL0</accession>
<evidence type="ECO:0000313" key="3">
    <source>
        <dbReference type="Proteomes" id="UP000231436"/>
    </source>
</evidence>
<dbReference type="EMBL" id="PFEU01000001">
    <property type="protein sequence ID" value="PJE77289.1"/>
    <property type="molecule type" value="Genomic_DNA"/>
</dbReference>
<name>A0A2M8LIL0_9BACT</name>
<sequence length="157" mass="17035">MGQASRKKDSNISVAIVVAIVLVASALLLLRPAPEQVMALSEDGRVWVEGVTRESGTVLIERIDGVDTAIEGALSPVYELTLTSNGTLQDGELTFVFAEFAQEGQMIQEVVIYQFDRSSLSWKPLSTFFDLETQTLFAPLSLSGSLLVGLGERVQDE</sequence>
<gene>
    <name evidence="2" type="ORF">COV05_00060</name>
</gene>
<reference evidence="3" key="1">
    <citation type="submission" date="2017-09" db="EMBL/GenBank/DDBJ databases">
        <title>Depth-based differentiation of microbial function through sediment-hosted aquifers and enrichment of novel symbionts in the deep terrestrial subsurface.</title>
        <authorList>
            <person name="Probst A.J."/>
            <person name="Ladd B."/>
            <person name="Jarett J.K."/>
            <person name="Geller-Mcgrath D.E."/>
            <person name="Sieber C.M.K."/>
            <person name="Emerson J.B."/>
            <person name="Anantharaman K."/>
            <person name="Thomas B.C."/>
            <person name="Malmstrom R."/>
            <person name="Stieglmeier M."/>
            <person name="Klingl A."/>
            <person name="Woyke T."/>
            <person name="Ryan C.M."/>
            <person name="Banfield J.F."/>
        </authorList>
    </citation>
    <scope>NUCLEOTIDE SEQUENCE [LARGE SCALE GENOMIC DNA]</scope>
</reference>
<feature type="transmembrane region" description="Helical" evidence="1">
    <location>
        <begin position="12"/>
        <end position="30"/>
    </location>
</feature>
<evidence type="ECO:0000256" key="1">
    <source>
        <dbReference type="SAM" id="Phobius"/>
    </source>
</evidence>
<keyword evidence="1" id="KW-0812">Transmembrane</keyword>
<organism evidence="2 3">
    <name type="scientific">Candidatus Uhrbacteria bacterium CG10_big_fil_rev_8_21_14_0_10_48_16</name>
    <dbReference type="NCBI Taxonomy" id="1975038"/>
    <lineage>
        <taxon>Bacteria</taxon>
        <taxon>Candidatus Uhriibacteriota</taxon>
    </lineage>
</organism>
<evidence type="ECO:0000313" key="2">
    <source>
        <dbReference type="EMBL" id="PJE77289.1"/>
    </source>
</evidence>